<evidence type="ECO:0000256" key="1">
    <source>
        <dbReference type="ARBA" id="ARBA00022763"/>
    </source>
</evidence>
<dbReference type="PANTHER" id="PTHR12159:SF9">
    <property type="entry name" value="G_T MISMATCH-SPECIFIC THYMINE DNA GLYCOSYLASE"/>
    <property type="match status" value="1"/>
</dbReference>
<evidence type="ECO:0000313" key="5">
    <source>
        <dbReference type="EMBL" id="KAJ2778698.1"/>
    </source>
</evidence>
<evidence type="ECO:0000259" key="4">
    <source>
        <dbReference type="Pfam" id="PF03167"/>
    </source>
</evidence>
<evidence type="ECO:0000256" key="2">
    <source>
        <dbReference type="ARBA" id="ARBA00022801"/>
    </source>
</evidence>
<evidence type="ECO:0000256" key="3">
    <source>
        <dbReference type="ARBA" id="ARBA00023204"/>
    </source>
</evidence>
<dbReference type="SUPFAM" id="SSF52141">
    <property type="entry name" value="Uracil-DNA glycosylase-like"/>
    <property type="match status" value="1"/>
</dbReference>
<name>A0A9W8LEU7_9FUNG</name>
<dbReference type="InterPro" id="IPR036895">
    <property type="entry name" value="Uracil-DNA_glycosylase-like_sf"/>
</dbReference>
<dbReference type="EMBL" id="JANBUL010000215">
    <property type="protein sequence ID" value="KAJ2778698.1"/>
    <property type="molecule type" value="Genomic_DNA"/>
</dbReference>
<evidence type="ECO:0000313" key="6">
    <source>
        <dbReference type="Proteomes" id="UP001140217"/>
    </source>
</evidence>
<dbReference type="Proteomes" id="UP001140217">
    <property type="component" value="Unassembled WGS sequence"/>
</dbReference>
<dbReference type="GO" id="GO:0004844">
    <property type="term" value="F:uracil DNA N-glycosylase activity"/>
    <property type="evidence" value="ECO:0007669"/>
    <property type="project" value="TreeGrafter"/>
</dbReference>
<dbReference type="Pfam" id="PF03167">
    <property type="entry name" value="UDG"/>
    <property type="match status" value="1"/>
</dbReference>
<keyword evidence="6" id="KW-1185">Reference proteome</keyword>
<proteinExistence type="predicted"/>
<sequence>MDNNNNKDPLADQALLAQLPPIPEVLRPGLDILFVGLNPGAMSGMRQLHFGNPQNYFWRGLHDAALVPRVLRPDEGHLLWDEWNMSIVNLVQRTTRSSVDLPWAEMRAAVPDLCRKLHANPPRIVCFVGKGIYQAFVARRRYPIDMGLQAGVLCLAGPEPQPQPQPQLRPLPTGARLPHGCAYVFVMPSTSGRTAAYTPDDKRRYFEQLGYVHRCAAEGAPIDHDRLEALGPQTRSRFFTFQ</sequence>
<dbReference type="CDD" id="cd10028">
    <property type="entry name" value="UDG-F2_TDG_MUG"/>
    <property type="match status" value="1"/>
</dbReference>
<comment type="caution">
    <text evidence="5">The sequence shown here is derived from an EMBL/GenBank/DDBJ whole genome shotgun (WGS) entry which is preliminary data.</text>
</comment>
<keyword evidence="2" id="KW-0378">Hydrolase</keyword>
<gene>
    <name evidence="5" type="ORF">H4R18_004449</name>
</gene>
<dbReference type="PANTHER" id="PTHR12159">
    <property type="entry name" value="G/T AND G/U MISMATCH-SPECIFIC DNA GLYCOSYLASE"/>
    <property type="match status" value="1"/>
</dbReference>
<dbReference type="AlphaFoldDB" id="A0A9W8LEU7"/>
<dbReference type="GO" id="GO:0006285">
    <property type="term" value="P:base-excision repair, AP site formation"/>
    <property type="evidence" value="ECO:0007669"/>
    <property type="project" value="InterPro"/>
</dbReference>
<organism evidence="5 6">
    <name type="scientific">Coemansia javaensis</name>
    <dbReference type="NCBI Taxonomy" id="2761396"/>
    <lineage>
        <taxon>Eukaryota</taxon>
        <taxon>Fungi</taxon>
        <taxon>Fungi incertae sedis</taxon>
        <taxon>Zoopagomycota</taxon>
        <taxon>Kickxellomycotina</taxon>
        <taxon>Kickxellomycetes</taxon>
        <taxon>Kickxellales</taxon>
        <taxon>Kickxellaceae</taxon>
        <taxon>Coemansia</taxon>
    </lineage>
</organism>
<protein>
    <recommendedName>
        <fullName evidence="4">Uracil-DNA glycosylase-like domain-containing protein</fullName>
    </recommendedName>
</protein>
<dbReference type="OrthoDB" id="565731at2759"/>
<dbReference type="Gene3D" id="3.40.470.10">
    <property type="entry name" value="Uracil-DNA glycosylase-like domain"/>
    <property type="match status" value="1"/>
</dbReference>
<feature type="domain" description="Uracil-DNA glycosylase-like" evidence="4">
    <location>
        <begin position="26"/>
        <end position="209"/>
    </location>
</feature>
<dbReference type="InterPro" id="IPR005122">
    <property type="entry name" value="Uracil-DNA_glycosylase-like"/>
</dbReference>
<dbReference type="InterPro" id="IPR015637">
    <property type="entry name" value="MUG/TDG"/>
</dbReference>
<keyword evidence="1" id="KW-0227">DNA damage</keyword>
<keyword evidence="3" id="KW-0234">DNA repair</keyword>
<dbReference type="GO" id="GO:0008263">
    <property type="term" value="F:pyrimidine-specific mismatch base pair DNA N-glycosylase activity"/>
    <property type="evidence" value="ECO:0007669"/>
    <property type="project" value="TreeGrafter"/>
</dbReference>
<reference evidence="5" key="1">
    <citation type="submission" date="2022-07" db="EMBL/GenBank/DDBJ databases">
        <title>Phylogenomic reconstructions and comparative analyses of Kickxellomycotina fungi.</title>
        <authorList>
            <person name="Reynolds N.K."/>
            <person name="Stajich J.E."/>
            <person name="Barry K."/>
            <person name="Grigoriev I.V."/>
            <person name="Crous P."/>
            <person name="Smith M.E."/>
        </authorList>
    </citation>
    <scope>NUCLEOTIDE SEQUENCE</scope>
    <source>
        <strain evidence="5">NBRC 105414</strain>
    </source>
</reference>
<accession>A0A9W8LEU7</accession>